<dbReference type="EMBL" id="JASBWT010000012">
    <property type="protein sequence ID" value="KAJ9099956.1"/>
    <property type="molecule type" value="Genomic_DNA"/>
</dbReference>
<sequence>MKVIKPAWSGRSDAKVKIWSTLPILSEEADANEANPKLLSTLTLHNGPVLSVRWAHHGRYLASGSDDGVVMIWDIDPHGGGKVWGSDDVNVESWKPVKRLVGHESDVADVAWSQDDSMIASVGLDSTIYIWDGHNFERIRKIDSHQGFVKGVTWDPVGQYLATQSDDRTVKIWNTEDWSLVQEIKKPFERSPANTFFRRLSWSPDGSFIAASNAMNGPVFVAAIIDRHDWSSDISFVGHENTIQVAAFNPRIFFPPGAKKVRGKASYGSICAIHFEDEEIPNLSPMEDTDMILKSFEYDKKRTTSQPLEASRSLAPLPFAGPTPFRANAFASDAPINELTAKPRKQKITMLPSGKRRIQPSLIQSLGTTGMISSLGSVQHSESQTDRVARLDETARAFADAAEQPLESQSRIADTRDAIIQGVDDAFEDLPVVNGKRRASEDISPDKRIAKARTLGGDRPRETGPIKEIRPAMMQVFGNGSSSHNASPILSVPAVQNELRSLSEEDSKLCLEAANNTSARIFEISMRKDGAVQWLDYSRSPIVGLAVTPFIACATDETGNLTIYSKNGVKLLAPIRLDSPVSFLHACKHYVAVLTCNGTLNAWNMNTRKALFPAVSIQTIIAISANDQPISIKQAQIRPNGTVWVQLSSGTCYAYNADFQAWEELCSTWLAENSILWTRTRGNGNKNVVSGMEADLNGLQPALVQNLANDKPRWWEDALTLGHFETRMRAAILLDSAVEYKSFLLMYAKKIAEEGYKGKGEELVRDLHGPIYYNAPNDKDWSPTVCGLSKRDLVREILGIFGKTRSLGEIAQVWQERLKAASQEAST</sequence>
<proteinExistence type="predicted"/>
<name>A0ACC2VMW0_9TREE</name>
<gene>
    <name evidence="1" type="ORF">QFC21_003964</name>
</gene>
<dbReference type="Proteomes" id="UP001227268">
    <property type="component" value="Unassembled WGS sequence"/>
</dbReference>
<accession>A0ACC2VMW0</accession>
<comment type="caution">
    <text evidence="1">The sequence shown here is derived from an EMBL/GenBank/DDBJ whole genome shotgun (WGS) entry which is preliminary data.</text>
</comment>
<organism evidence="1 2">
    <name type="scientific">Naganishia friedmannii</name>
    <dbReference type="NCBI Taxonomy" id="89922"/>
    <lineage>
        <taxon>Eukaryota</taxon>
        <taxon>Fungi</taxon>
        <taxon>Dikarya</taxon>
        <taxon>Basidiomycota</taxon>
        <taxon>Agaricomycotina</taxon>
        <taxon>Tremellomycetes</taxon>
        <taxon>Filobasidiales</taxon>
        <taxon>Filobasidiaceae</taxon>
        <taxon>Naganishia</taxon>
    </lineage>
</organism>
<keyword evidence="2" id="KW-1185">Reference proteome</keyword>
<evidence type="ECO:0000313" key="2">
    <source>
        <dbReference type="Proteomes" id="UP001227268"/>
    </source>
</evidence>
<reference evidence="1" key="1">
    <citation type="submission" date="2023-04" db="EMBL/GenBank/DDBJ databases">
        <title>Draft Genome sequencing of Naganishia species isolated from polar environments using Oxford Nanopore Technology.</title>
        <authorList>
            <person name="Leo P."/>
            <person name="Venkateswaran K."/>
        </authorList>
    </citation>
    <scope>NUCLEOTIDE SEQUENCE</scope>
    <source>
        <strain evidence="1">MNA-CCFEE 5423</strain>
    </source>
</reference>
<protein>
    <submittedName>
        <fullName evidence="1">Uncharacterized protein</fullName>
    </submittedName>
</protein>
<evidence type="ECO:0000313" key="1">
    <source>
        <dbReference type="EMBL" id="KAJ9099956.1"/>
    </source>
</evidence>